<evidence type="ECO:0000259" key="6">
    <source>
        <dbReference type="PROSITE" id="PS50929"/>
    </source>
</evidence>
<dbReference type="Gene3D" id="1.20.1560.10">
    <property type="entry name" value="ABC transporter type 1, transmembrane domain"/>
    <property type="match status" value="1"/>
</dbReference>
<evidence type="ECO:0000256" key="3">
    <source>
        <dbReference type="ARBA" id="ARBA00022989"/>
    </source>
</evidence>
<name>A0A1G5CXB5_9PAST</name>
<keyword evidence="4 5" id="KW-0472">Membrane</keyword>
<organism evidence="7 9">
    <name type="scientific">Basfia succiniciproducens</name>
    <dbReference type="NCBI Taxonomy" id="653940"/>
    <lineage>
        <taxon>Bacteria</taxon>
        <taxon>Pseudomonadati</taxon>
        <taxon>Pseudomonadota</taxon>
        <taxon>Gammaproteobacteria</taxon>
        <taxon>Pasteurellales</taxon>
        <taxon>Pasteurellaceae</taxon>
        <taxon>Basfia</taxon>
    </lineage>
</organism>
<dbReference type="EMBL" id="FMUQ01000010">
    <property type="protein sequence ID" value="SCY07046.1"/>
    <property type="molecule type" value="Genomic_DNA"/>
</dbReference>
<evidence type="ECO:0000256" key="1">
    <source>
        <dbReference type="ARBA" id="ARBA00004651"/>
    </source>
</evidence>
<evidence type="ECO:0000313" key="8">
    <source>
        <dbReference type="EMBL" id="SCY25186.1"/>
    </source>
</evidence>
<feature type="transmembrane region" description="Helical" evidence="5">
    <location>
        <begin position="21"/>
        <end position="46"/>
    </location>
</feature>
<evidence type="ECO:0000313" key="9">
    <source>
        <dbReference type="Proteomes" id="UP000199588"/>
    </source>
</evidence>
<dbReference type="Proteomes" id="UP000199588">
    <property type="component" value="Unassembled WGS sequence"/>
</dbReference>
<dbReference type="RefSeq" id="WP_090655460.1">
    <property type="nucleotide sequence ID" value="NZ_CP015031.1"/>
</dbReference>
<feature type="transmembrane region" description="Helical" evidence="5">
    <location>
        <begin position="245"/>
        <end position="262"/>
    </location>
</feature>
<comment type="caution">
    <text evidence="7">The sequence shown here is derived from an EMBL/GenBank/DDBJ whole genome shotgun (WGS) entry which is preliminary data.</text>
</comment>
<evidence type="ECO:0000313" key="7">
    <source>
        <dbReference type="EMBL" id="SCY07046.1"/>
    </source>
</evidence>
<evidence type="ECO:0000256" key="4">
    <source>
        <dbReference type="ARBA" id="ARBA00023136"/>
    </source>
</evidence>
<feature type="transmembrane region" description="Helical" evidence="5">
    <location>
        <begin position="58"/>
        <end position="77"/>
    </location>
</feature>
<keyword evidence="3 5" id="KW-1133">Transmembrane helix</keyword>
<proteinExistence type="predicted"/>
<comment type="subcellular location">
    <subcellularLocation>
        <location evidence="1">Cell membrane</location>
        <topology evidence="1">Multi-pass membrane protein</topology>
    </subcellularLocation>
</comment>
<dbReference type="Pfam" id="PF13748">
    <property type="entry name" value="ABC_membrane_3"/>
    <property type="match status" value="1"/>
</dbReference>
<evidence type="ECO:0000256" key="2">
    <source>
        <dbReference type="ARBA" id="ARBA00022692"/>
    </source>
</evidence>
<keyword evidence="2 5" id="KW-0812">Transmembrane</keyword>
<protein>
    <submittedName>
        <fullName evidence="7">ABC transporter transmembrane region</fullName>
    </submittedName>
</protein>
<gene>
    <name evidence="7" type="ORF">SAMN02910354_01349</name>
    <name evidence="8" type="ORF">SAMN02910354_02000</name>
</gene>
<feature type="transmembrane region" description="Helical" evidence="5">
    <location>
        <begin position="150"/>
        <end position="168"/>
    </location>
</feature>
<feature type="domain" description="ABC transmembrane type-1" evidence="6">
    <location>
        <begin position="104"/>
        <end position="274"/>
    </location>
</feature>
<feature type="transmembrane region" description="Helical" evidence="5">
    <location>
        <begin position="216"/>
        <end position="239"/>
    </location>
</feature>
<evidence type="ECO:0000256" key="5">
    <source>
        <dbReference type="SAM" id="Phobius"/>
    </source>
</evidence>
<accession>A0A1G5CXB5</accession>
<dbReference type="PROSITE" id="PS50929">
    <property type="entry name" value="ABC_TM1F"/>
    <property type="match status" value="1"/>
</dbReference>
<keyword evidence="9" id="KW-1185">Reference proteome</keyword>
<dbReference type="InterPro" id="IPR036640">
    <property type="entry name" value="ABC1_TM_sf"/>
</dbReference>
<reference evidence="7 9" key="1">
    <citation type="submission" date="2016-10" db="EMBL/GenBank/DDBJ databases">
        <authorList>
            <person name="Varghese N."/>
            <person name="Submissions S."/>
        </authorList>
    </citation>
    <scope>NUCLEOTIDE SEQUENCE [LARGE SCALE GENOMIC DNA]</scope>
    <source>
        <strain evidence="7 9">DSM 22022</strain>
    </source>
</reference>
<sequence>MQTSNALGNLKSIAKNNKKRLAGTFGLVAAENVLFLTYPVFGSFAVNAMMSGDVWTSLSYSLLVLVIWSIGAMRRAVDTRAFARIYAELAVPVVASQRAKGLDTSSVTARVALSRQFVDFFEQHLPILMMSAFQIIGSALMLLILEFWAGVTACAILAFFAFLMPKYAKTNDLLYLKLNNRLEKEVDVIERNNGYQLNKHYGWLAKLRIRISNREAAGYLWIGVAMALLFGVTVVQIATTQGVKAGHIYAVITYLWQFAMSLDDMPRLLEEFSNLKDIGKRVEV</sequence>
<dbReference type="InterPro" id="IPR011527">
    <property type="entry name" value="ABC1_TM_dom"/>
</dbReference>
<dbReference type="SUPFAM" id="SSF90123">
    <property type="entry name" value="ABC transporter transmembrane region"/>
    <property type="match status" value="1"/>
</dbReference>
<dbReference type="EMBL" id="FMUQ01000020">
    <property type="protein sequence ID" value="SCY25186.1"/>
    <property type="molecule type" value="Genomic_DNA"/>
</dbReference>